<protein>
    <recommendedName>
        <fullName evidence="1">T6SS Phospholipase effector Tle1-like catalytic domain-containing protein</fullName>
    </recommendedName>
</protein>
<evidence type="ECO:0000313" key="3">
    <source>
        <dbReference type="Proteomes" id="UP000030826"/>
    </source>
</evidence>
<dbReference type="PANTHER" id="PTHR33840:SF1">
    <property type="entry name" value="TLE1 PHOSPHOLIPASE DOMAIN-CONTAINING PROTEIN"/>
    <property type="match status" value="1"/>
</dbReference>
<dbReference type="AlphaFoldDB" id="A0A0B1Q265"/>
<dbReference type="InterPro" id="IPR029058">
    <property type="entry name" value="AB_hydrolase_fold"/>
</dbReference>
<dbReference type="OrthoDB" id="4378831at2"/>
<proteinExistence type="predicted"/>
<evidence type="ECO:0000313" key="2">
    <source>
        <dbReference type="EMBL" id="KHJ53102.1"/>
    </source>
</evidence>
<reference evidence="2 3" key="1">
    <citation type="submission" date="2014-09" db="EMBL/GenBank/DDBJ databases">
        <title>Isolation and characterization of Aurantimonas altamirensis ON-56566 from clinical sample following a dog bite.</title>
        <authorList>
            <person name="Eshaghi A."/>
            <person name="Li A."/>
            <person name="Shahinas D."/>
            <person name="Bahn P."/>
            <person name="Kus J.V."/>
            <person name="Patel S.N."/>
        </authorList>
    </citation>
    <scope>NUCLEOTIDE SEQUENCE [LARGE SCALE GENOMIC DNA]</scope>
    <source>
        <strain evidence="2 3">ON-56566</strain>
    </source>
</reference>
<dbReference type="InterPro" id="IPR018712">
    <property type="entry name" value="Tle1-like_cat"/>
</dbReference>
<dbReference type="Gene3D" id="2.60.120.430">
    <property type="entry name" value="Galactose-binding lectin"/>
    <property type="match status" value="1"/>
</dbReference>
<dbReference type="EMBL" id="JRFJ01000007">
    <property type="protein sequence ID" value="KHJ53102.1"/>
    <property type="molecule type" value="Genomic_DNA"/>
</dbReference>
<dbReference type="PANTHER" id="PTHR33840">
    <property type="match status" value="1"/>
</dbReference>
<organism evidence="2 3">
    <name type="scientific">Aureimonas altamirensis</name>
    <dbReference type="NCBI Taxonomy" id="370622"/>
    <lineage>
        <taxon>Bacteria</taxon>
        <taxon>Pseudomonadati</taxon>
        <taxon>Pseudomonadota</taxon>
        <taxon>Alphaproteobacteria</taxon>
        <taxon>Hyphomicrobiales</taxon>
        <taxon>Aurantimonadaceae</taxon>
        <taxon>Aureimonas</taxon>
    </lineage>
</organism>
<feature type="domain" description="T6SS Phospholipase effector Tle1-like catalytic" evidence="1">
    <location>
        <begin position="3"/>
        <end position="276"/>
    </location>
</feature>
<accession>A0A0B1Q265</accession>
<comment type="caution">
    <text evidence="2">The sequence shown here is derived from an EMBL/GenBank/DDBJ whole genome shotgun (WGS) entry which is preliminary data.</text>
</comment>
<name>A0A0B1Q265_9HYPH</name>
<sequence>MEFVVCCDGTWNTPDDLDQGIPAPTNVVKLRNILADTGPDGTPQRVYYHPGVGADGTKWERLAGGGMGEGLEKNVQSAYYWLATTYRPGGRIWLFGFSRGAYTVRSLSGMISQCGLLDLSDHAILPETAWASVEAVYQAYRRTSDGTPKMVALRDMPFHGVPPGKPTLLSTKIYFIGVWDTVGALGVPDDMALLNLIDDPAKFEFHDTDLSAAVVHARHAVAMDERRQSFEPTLWIDTPPRQEMKQVWFPGVHGDVGGGYWRCGLSDGALKWMVDEASALGLAFKPGGVQQIRSDPRDVLHDSRTGIFKALKTRPRAVPLVDTSSGAAIHPSAHMRREDPPIAQGAYWPSVTLAPAKPKTVKIFARQQWNATGLYLEGGVSYRFTSEGQWIDGSIACGPDGAADGRFDVGKAFHLVGTALGKLERVYKRLTGNPQADFILTRREEEIDWFALVGMVANGWKPPDSPRERPNQIFPIGSGTTFTPAVGGYLYCFANDAWQTYDNNRGSIRLTVSPKEEA</sequence>
<dbReference type="Proteomes" id="UP000030826">
    <property type="component" value="Unassembled WGS sequence"/>
</dbReference>
<dbReference type="SUPFAM" id="SSF53474">
    <property type="entry name" value="alpha/beta-Hydrolases"/>
    <property type="match status" value="1"/>
</dbReference>
<dbReference type="RefSeq" id="WP_039195700.1">
    <property type="nucleotide sequence ID" value="NZ_JRFJ01000007.1"/>
</dbReference>
<gene>
    <name evidence="2" type="ORF">LA66_18960</name>
</gene>
<dbReference type="Pfam" id="PF09994">
    <property type="entry name" value="T6SS_Tle1-like_cat"/>
    <property type="match status" value="1"/>
</dbReference>
<evidence type="ECO:0000259" key="1">
    <source>
        <dbReference type="Pfam" id="PF09994"/>
    </source>
</evidence>